<evidence type="ECO:0000313" key="3">
    <source>
        <dbReference type="Proteomes" id="UP000298327"/>
    </source>
</evidence>
<sequence length="252" mass="28109">MSNPSSGELAVTRNARYYASDELMIFQVENTLFKVHRSVLEKYCPVFKDMFAFKFVPTSESGSLDGPVGEGKSDGQPIILPEVTVFEFETLLDEIYLVRRTARGDWAVPIIGSTDWSDHPLGNESGGKRALAFLSIAHRYGLVVNHRLVMKAIVADASINDVDAIEAGRTFDVPIEHLREPLVKLVKRDKPLSSHEMHCLDFDISAKAAEAREVFKTSPKHDRDEGQASRIVTTVIGLPPIFSSVSRICYWD</sequence>
<evidence type="ECO:0000313" key="2">
    <source>
        <dbReference type="EMBL" id="TFY66523.1"/>
    </source>
</evidence>
<dbReference type="STRING" id="205917.A0A4Y9YY28"/>
<dbReference type="SMART" id="SM00225">
    <property type="entry name" value="BTB"/>
    <property type="match status" value="1"/>
</dbReference>
<dbReference type="PROSITE" id="PS50097">
    <property type="entry name" value="BTB"/>
    <property type="match status" value="1"/>
</dbReference>
<dbReference type="Pfam" id="PF00651">
    <property type="entry name" value="BTB"/>
    <property type="match status" value="1"/>
</dbReference>
<protein>
    <recommendedName>
        <fullName evidence="1">BTB domain-containing protein</fullName>
    </recommendedName>
</protein>
<name>A0A4Y9YY28_9AGAM</name>
<dbReference type="InterPro" id="IPR011333">
    <property type="entry name" value="SKP1/BTB/POZ_sf"/>
</dbReference>
<dbReference type="AlphaFoldDB" id="A0A4Y9YY28"/>
<evidence type="ECO:0000259" key="1">
    <source>
        <dbReference type="PROSITE" id="PS50097"/>
    </source>
</evidence>
<organism evidence="2 3">
    <name type="scientific">Dentipellis fragilis</name>
    <dbReference type="NCBI Taxonomy" id="205917"/>
    <lineage>
        <taxon>Eukaryota</taxon>
        <taxon>Fungi</taxon>
        <taxon>Dikarya</taxon>
        <taxon>Basidiomycota</taxon>
        <taxon>Agaricomycotina</taxon>
        <taxon>Agaricomycetes</taxon>
        <taxon>Russulales</taxon>
        <taxon>Hericiaceae</taxon>
        <taxon>Dentipellis</taxon>
    </lineage>
</organism>
<comment type="caution">
    <text evidence="2">The sequence shown here is derived from an EMBL/GenBank/DDBJ whole genome shotgun (WGS) entry which is preliminary data.</text>
</comment>
<dbReference type="Proteomes" id="UP000298327">
    <property type="component" value="Unassembled WGS sequence"/>
</dbReference>
<dbReference type="CDD" id="cd18186">
    <property type="entry name" value="BTB_POZ_ZBTB_KLHL-like"/>
    <property type="match status" value="1"/>
</dbReference>
<reference evidence="2 3" key="1">
    <citation type="submission" date="2019-02" db="EMBL/GenBank/DDBJ databases">
        <title>Genome sequencing of the rare red list fungi Dentipellis fragilis.</title>
        <authorList>
            <person name="Buettner E."/>
            <person name="Kellner H."/>
        </authorList>
    </citation>
    <scope>NUCLEOTIDE SEQUENCE [LARGE SCALE GENOMIC DNA]</scope>
    <source>
        <strain evidence="2 3">DSM 105465</strain>
    </source>
</reference>
<feature type="domain" description="BTB" evidence="1">
    <location>
        <begin position="20"/>
        <end position="96"/>
    </location>
</feature>
<gene>
    <name evidence="2" type="ORF">EVG20_g4569</name>
</gene>
<dbReference type="Gene3D" id="3.30.710.10">
    <property type="entry name" value="Potassium Channel Kv1.1, Chain A"/>
    <property type="match status" value="1"/>
</dbReference>
<dbReference type="EMBL" id="SEOQ01000240">
    <property type="protein sequence ID" value="TFY66523.1"/>
    <property type="molecule type" value="Genomic_DNA"/>
</dbReference>
<dbReference type="SUPFAM" id="SSF54695">
    <property type="entry name" value="POZ domain"/>
    <property type="match status" value="1"/>
</dbReference>
<proteinExistence type="predicted"/>
<dbReference type="InterPro" id="IPR000210">
    <property type="entry name" value="BTB/POZ_dom"/>
</dbReference>
<dbReference type="OrthoDB" id="2367075at2759"/>
<keyword evidence="3" id="KW-1185">Reference proteome</keyword>
<accession>A0A4Y9YY28</accession>